<protein>
    <submittedName>
        <fullName evidence="1">Uncharacterized protein</fullName>
    </submittedName>
</protein>
<name>A0A0B6YAA3_9EUPU</name>
<proteinExistence type="predicted"/>
<dbReference type="EMBL" id="HACG01006148">
    <property type="protein sequence ID" value="CEK53013.1"/>
    <property type="molecule type" value="Transcribed_RNA"/>
</dbReference>
<reference evidence="1" key="1">
    <citation type="submission" date="2014-12" db="EMBL/GenBank/DDBJ databases">
        <title>Insight into the proteome of Arion vulgaris.</title>
        <authorList>
            <person name="Aradska J."/>
            <person name="Bulat T."/>
            <person name="Smidak R."/>
            <person name="Sarate P."/>
            <person name="Gangsoo J."/>
            <person name="Sialana F."/>
            <person name="Bilban M."/>
            <person name="Lubec G."/>
        </authorList>
    </citation>
    <scope>NUCLEOTIDE SEQUENCE</scope>
    <source>
        <tissue evidence="1">Skin</tissue>
    </source>
</reference>
<sequence length="59" mass="7357">ENQDRDNYHNPDVTREVILFQFRTEHNQINIHQQDWFHYRHERVDGQHRQSNRSCKIVA</sequence>
<evidence type="ECO:0000313" key="1">
    <source>
        <dbReference type="EMBL" id="CEK53013.1"/>
    </source>
</evidence>
<gene>
    <name evidence="1" type="primary">ORF18777</name>
</gene>
<organism evidence="1">
    <name type="scientific">Arion vulgaris</name>
    <dbReference type="NCBI Taxonomy" id="1028688"/>
    <lineage>
        <taxon>Eukaryota</taxon>
        <taxon>Metazoa</taxon>
        <taxon>Spiralia</taxon>
        <taxon>Lophotrochozoa</taxon>
        <taxon>Mollusca</taxon>
        <taxon>Gastropoda</taxon>
        <taxon>Heterobranchia</taxon>
        <taxon>Euthyneura</taxon>
        <taxon>Panpulmonata</taxon>
        <taxon>Eupulmonata</taxon>
        <taxon>Stylommatophora</taxon>
        <taxon>Helicina</taxon>
        <taxon>Arionoidea</taxon>
        <taxon>Arionidae</taxon>
        <taxon>Arion</taxon>
    </lineage>
</organism>
<feature type="non-terminal residue" evidence="1">
    <location>
        <position position="1"/>
    </location>
</feature>
<accession>A0A0B6YAA3</accession>
<dbReference type="AlphaFoldDB" id="A0A0B6YAA3"/>